<feature type="transmembrane region" description="Helical" evidence="1">
    <location>
        <begin position="96"/>
        <end position="119"/>
    </location>
</feature>
<name>A0A1E3R4U0_9MYCO</name>
<accession>A0A1E3R4U0</accession>
<keyword evidence="1" id="KW-0472">Membrane</keyword>
<evidence type="ECO:0000313" key="3">
    <source>
        <dbReference type="Proteomes" id="UP000094243"/>
    </source>
</evidence>
<dbReference type="InterPro" id="IPR051790">
    <property type="entry name" value="Cytochrome_c-biogenesis_DsbD"/>
</dbReference>
<feature type="transmembrane region" description="Helical" evidence="1">
    <location>
        <begin position="131"/>
        <end position="153"/>
    </location>
</feature>
<feature type="transmembrane region" description="Helical" evidence="1">
    <location>
        <begin position="7"/>
        <end position="27"/>
    </location>
</feature>
<dbReference type="OrthoDB" id="9803065at2"/>
<protein>
    <submittedName>
        <fullName evidence="2">Cytochrome C biogenesis protein ResC</fullName>
    </submittedName>
</protein>
<reference evidence="3" key="1">
    <citation type="submission" date="2016-09" db="EMBL/GenBank/DDBJ databases">
        <authorList>
            <person name="Greninger A.L."/>
            <person name="Jerome K.R."/>
            <person name="Mcnair B."/>
            <person name="Wallis C."/>
            <person name="Fang F."/>
        </authorList>
    </citation>
    <scope>NUCLEOTIDE SEQUENCE [LARGE SCALE GENOMIC DNA]</scope>
    <source>
        <strain evidence="3">M7</strain>
    </source>
</reference>
<proteinExistence type="predicted"/>
<feature type="transmembrane region" description="Helical" evidence="1">
    <location>
        <begin position="212"/>
        <end position="234"/>
    </location>
</feature>
<evidence type="ECO:0000256" key="1">
    <source>
        <dbReference type="SAM" id="Phobius"/>
    </source>
</evidence>
<dbReference type="Proteomes" id="UP000094243">
    <property type="component" value="Unassembled WGS sequence"/>
</dbReference>
<dbReference type="EMBL" id="MIGZ01000243">
    <property type="protein sequence ID" value="ODQ84751.1"/>
    <property type="molecule type" value="Genomic_DNA"/>
</dbReference>
<feature type="transmembrane region" description="Helical" evidence="1">
    <location>
        <begin position="246"/>
        <end position="267"/>
    </location>
</feature>
<dbReference type="PANTHER" id="PTHR31272">
    <property type="entry name" value="CYTOCHROME C-TYPE BIOGENESIS PROTEIN HI_1454-RELATED"/>
    <property type="match status" value="1"/>
</dbReference>
<feature type="transmembrane region" description="Helical" evidence="1">
    <location>
        <begin position="33"/>
        <end position="51"/>
    </location>
</feature>
<keyword evidence="1" id="KW-1133">Transmembrane helix</keyword>
<keyword evidence="3" id="KW-1185">Reference proteome</keyword>
<evidence type="ECO:0000313" key="2">
    <source>
        <dbReference type="EMBL" id="ODQ84751.1"/>
    </source>
</evidence>
<dbReference type="PANTHER" id="PTHR31272:SF4">
    <property type="entry name" value="CYTOCHROME C-TYPE BIOGENESIS PROTEIN HI_1454-RELATED"/>
    <property type="match status" value="1"/>
</dbReference>
<sequence length="286" mass="29250">MTGFAEIAAAGPVLLALGVCVLAGLVSFASPCVVPLVPGYLSYLAAVVGVAPEDTPDLSRRNVPSGAEVREESARASISTSAETGRAAVRAVRLRVAGAAGLFVAGFTAVFVLGTVAVLGMTTTLITNQLLLQRIGGVVTIVMGLVFVGFIPALQRDARFTPRQLSTVAGAPLLGAIFALGWTPCLGPTLTGVITVASATDGANVARGVALVLAYCLGLGIPFVLLAFGSASAVQGLAWLRRHTRTIQIVGGLLLILVGTALVTGVWNDFVSWVRDAFVSDVTLPI</sequence>
<dbReference type="AlphaFoldDB" id="A0A1E3R4U0"/>
<dbReference type="RefSeq" id="WP_069407925.1">
    <property type="nucleotide sequence ID" value="NZ_JBHRZJ010000007.1"/>
</dbReference>
<gene>
    <name evidence="2" type="ORF">BHQ17_26080</name>
</gene>
<organism evidence="2 3">
    <name type="scientific">Mycolicibacterium holsaticum</name>
    <dbReference type="NCBI Taxonomy" id="152142"/>
    <lineage>
        <taxon>Bacteria</taxon>
        <taxon>Bacillati</taxon>
        <taxon>Actinomycetota</taxon>
        <taxon>Actinomycetes</taxon>
        <taxon>Mycobacteriales</taxon>
        <taxon>Mycobacteriaceae</taxon>
        <taxon>Mycolicibacterium</taxon>
    </lineage>
</organism>
<keyword evidence="1" id="KW-0812">Transmembrane</keyword>
<comment type="caution">
    <text evidence="2">The sequence shown here is derived from an EMBL/GenBank/DDBJ whole genome shotgun (WGS) entry which is preliminary data.</text>
</comment>